<gene>
    <name evidence="1" type="ORF">RGB73_30270</name>
</gene>
<organism evidence="1 2">
    <name type="scientific">Brevibacillus brevis</name>
    <name type="common">Bacillus brevis</name>
    <dbReference type="NCBI Taxonomy" id="1393"/>
    <lineage>
        <taxon>Bacteria</taxon>
        <taxon>Bacillati</taxon>
        <taxon>Bacillota</taxon>
        <taxon>Bacilli</taxon>
        <taxon>Bacillales</taxon>
        <taxon>Paenibacillaceae</taxon>
        <taxon>Brevibacillus</taxon>
    </lineage>
</organism>
<sequence length="158" mass="18559">MTDKEKAIQKAIEDLKKVMGVPKPNEDNIWFDGEEHKENFIALLESYQNNAEYASACYVCAHPEIHNKIDWHSECLDTPLDWYWGEWIEEEGRFTESEAVYGLSSGWRALVRAAVEMFSSRKHYFDLSDLVCIGDDTIYRMFVQLMQIRKSRQVIKLK</sequence>
<dbReference type="InterPro" id="IPR024469">
    <property type="entry name" value="DUF2538"/>
</dbReference>
<dbReference type="EMBL" id="CP134052">
    <property type="protein sequence ID" value="WNC17943.1"/>
    <property type="molecule type" value="Genomic_DNA"/>
</dbReference>
<geneLocation type="plasmid" evidence="1 2">
    <name>pBbsI</name>
</geneLocation>
<proteinExistence type="predicted"/>
<evidence type="ECO:0000313" key="1">
    <source>
        <dbReference type="EMBL" id="WNC17943.1"/>
    </source>
</evidence>
<evidence type="ECO:0000313" key="2">
    <source>
        <dbReference type="Proteomes" id="UP001256827"/>
    </source>
</evidence>
<dbReference type="RefSeq" id="WP_310774737.1">
    <property type="nucleotide sequence ID" value="NZ_CP134052.1"/>
</dbReference>
<keyword evidence="1" id="KW-0614">Plasmid</keyword>
<dbReference type="Pfam" id="PF10804">
    <property type="entry name" value="DUF2538"/>
    <property type="match status" value="1"/>
</dbReference>
<name>A0ABY9TD75_BREBE</name>
<keyword evidence="2" id="KW-1185">Reference proteome</keyword>
<reference evidence="1 2" key="1">
    <citation type="submission" date="2023-09" db="EMBL/GenBank/DDBJ databases">
        <title>Complete Genome and Methylome dissection of Bacillus brevis NEB573 original source of BbsI restriction endonuclease.</title>
        <authorList>
            <person name="Fomenkov A."/>
            <person name="Roberts R.D."/>
        </authorList>
    </citation>
    <scope>NUCLEOTIDE SEQUENCE [LARGE SCALE GENOMIC DNA]</scope>
    <source>
        <strain evidence="1 2">NEB573</strain>
        <plasmid evidence="1 2">pBbsI</plasmid>
    </source>
</reference>
<accession>A0ABY9TD75</accession>
<protein>
    <submittedName>
        <fullName evidence="1">DUF2538 family protein</fullName>
    </submittedName>
</protein>
<dbReference type="Proteomes" id="UP001256827">
    <property type="component" value="Plasmid pBbsI"/>
</dbReference>